<feature type="transmembrane region" description="Helical" evidence="9">
    <location>
        <begin position="279"/>
        <end position="300"/>
    </location>
</feature>
<protein>
    <submittedName>
        <fullName evidence="11">Amino acid transporter</fullName>
    </submittedName>
</protein>
<feature type="transmembrane region" description="Helical" evidence="9">
    <location>
        <begin position="312"/>
        <end position="335"/>
    </location>
</feature>
<feature type="transmembrane region" description="Helical" evidence="9">
    <location>
        <begin position="424"/>
        <end position="445"/>
    </location>
</feature>
<feature type="domain" description="Amino acid transporter transmembrane" evidence="10">
    <location>
        <begin position="85"/>
        <end position="477"/>
    </location>
</feature>
<dbReference type="PANTHER" id="PTHR22950:SF458">
    <property type="entry name" value="SODIUM-COUPLED NEUTRAL AMINO ACID TRANSPORTER 11-RELATED"/>
    <property type="match status" value="1"/>
</dbReference>
<evidence type="ECO:0000256" key="5">
    <source>
        <dbReference type="ARBA" id="ARBA00022970"/>
    </source>
</evidence>
<dbReference type="AlphaFoldDB" id="A0A8H3M0P9"/>
<dbReference type="Proteomes" id="UP000615446">
    <property type="component" value="Unassembled WGS sequence"/>
</dbReference>
<feature type="transmembrane region" description="Helical" evidence="9">
    <location>
        <begin position="457"/>
        <end position="478"/>
    </location>
</feature>
<evidence type="ECO:0000313" key="11">
    <source>
        <dbReference type="EMBL" id="GES96654.1"/>
    </source>
</evidence>
<feature type="transmembrane region" description="Helical" evidence="9">
    <location>
        <begin position="117"/>
        <end position="139"/>
    </location>
</feature>
<comment type="subcellular location">
    <subcellularLocation>
        <location evidence="1">Membrane</location>
        <topology evidence="1">Multi-pass membrane protein</topology>
    </subcellularLocation>
</comment>
<feature type="transmembrane region" description="Helical" evidence="9">
    <location>
        <begin position="398"/>
        <end position="418"/>
    </location>
</feature>
<feature type="compositionally biased region" description="Polar residues" evidence="8">
    <location>
        <begin position="45"/>
        <end position="57"/>
    </location>
</feature>
<dbReference type="PANTHER" id="PTHR22950">
    <property type="entry name" value="AMINO ACID TRANSPORTER"/>
    <property type="match status" value="1"/>
</dbReference>
<organism evidence="11 12">
    <name type="scientific">Rhizophagus clarus</name>
    <dbReference type="NCBI Taxonomy" id="94130"/>
    <lineage>
        <taxon>Eukaryota</taxon>
        <taxon>Fungi</taxon>
        <taxon>Fungi incertae sedis</taxon>
        <taxon>Mucoromycota</taxon>
        <taxon>Glomeromycotina</taxon>
        <taxon>Glomeromycetes</taxon>
        <taxon>Glomerales</taxon>
        <taxon>Glomeraceae</taxon>
        <taxon>Rhizophagus</taxon>
    </lineage>
</organism>
<evidence type="ECO:0000256" key="2">
    <source>
        <dbReference type="ARBA" id="ARBA00008066"/>
    </source>
</evidence>
<evidence type="ECO:0000256" key="4">
    <source>
        <dbReference type="ARBA" id="ARBA00022692"/>
    </source>
</evidence>
<gene>
    <name evidence="11" type="ORF">RCL2_002327500</name>
</gene>
<evidence type="ECO:0000256" key="1">
    <source>
        <dbReference type="ARBA" id="ARBA00004141"/>
    </source>
</evidence>
<keyword evidence="4 9" id="KW-0812">Transmembrane</keyword>
<feature type="transmembrane region" description="Helical" evidence="9">
    <location>
        <begin position="240"/>
        <end position="259"/>
    </location>
</feature>
<feature type="transmembrane region" description="Helical" evidence="9">
    <location>
        <begin position="355"/>
        <end position="377"/>
    </location>
</feature>
<feature type="transmembrane region" description="Helical" evidence="9">
    <location>
        <begin position="211"/>
        <end position="228"/>
    </location>
</feature>
<dbReference type="Pfam" id="PF01490">
    <property type="entry name" value="Aa_trans"/>
    <property type="match status" value="1"/>
</dbReference>
<accession>A0A8H3M0P9</accession>
<evidence type="ECO:0000256" key="7">
    <source>
        <dbReference type="ARBA" id="ARBA00023136"/>
    </source>
</evidence>
<evidence type="ECO:0000256" key="8">
    <source>
        <dbReference type="SAM" id="MobiDB-lite"/>
    </source>
</evidence>
<feature type="transmembrane region" description="Helical" evidence="9">
    <location>
        <begin position="91"/>
        <end position="111"/>
    </location>
</feature>
<name>A0A8H3M0P9_9GLOM</name>
<evidence type="ECO:0000256" key="3">
    <source>
        <dbReference type="ARBA" id="ARBA00022448"/>
    </source>
</evidence>
<dbReference type="EMBL" id="BLAL01000252">
    <property type="protein sequence ID" value="GES96654.1"/>
    <property type="molecule type" value="Genomic_DNA"/>
</dbReference>
<dbReference type="GO" id="GO:0005783">
    <property type="term" value="C:endoplasmic reticulum"/>
    <property type="evidence" value="ECO:0007669"/>
    <property type="project" value="TreeGrafter"/>
</dbReference>
<keyword evidence="3" id="KW-0813">Transport</keyword>
<evidence type="ECO:0000256" key="9">
    <source>
        <dbReference type="SAM" id="Phobius"/>
    </source>
</evidence>
<keyword evidence="7 9" id="KW-0472">Membrane</keyword>
<evidence type="ECO:0000313" key="12">
    <source>
        <dbReference type="Proteomes" id="UP000615446"/>
    </source>
</evidence>
<comment type="caution">
    <text evidence="11">The sequence shown here is derived from an EMBL/GenBank/DDBJ whole genome shotgun (WGS) entry which is preliminary data.</text>
</comment>
<proteinExistence type="inferred from homology"/>
<reference evidence="11" key="1">
    <citation type="submission" date="2019-10" db="EMBL/GenBank/DDBJ databases">
        <title>Conservation and host-specific expression of non-tandemly repeated heterogenous ribosome RNA gene in arbuscular mycorrhizal fungi.</title>
        <authorList>
            <person name="Maeda T."/>
            <person name="Kobayashi Y."/>
            <person name="Nakagawa T."/>
            <person name="Ezawa T."/>
            <person name="Yamaguchi K."/>
            <person name="Bino T."/>
            <person name="Nishimoto Y."/>
            <person name="Shigenobu S."/>
            <person name="Kawaguchi M."/>
        </authorList>
    </citation>
    <scope>NUCLEOTIDE SEQUENCE</scope>
    <source>
        <strain evidence="11">HR1</strain>
    </source>
</reference>
<dbReference type="GO" id="GO:0016020">
    <property type="term" value="C:membrane"/>
    <property type="evidence" value="ECO:0007669"/>
    <property type="project" value="UniProtKB-SubCell"/>
</dbReference>
<feature type="region of interest" description="Disordered" evidence="8">
    <location>
        <begin position="23"/>
        <end position="57"/>
    </location>
</feature>
<sequence>MPHNSFQDILFDNEENGEFEESISLQVTSHKQKHKKYLPEEENEPSNTGDTAPLLSNSSRESIAPDLNSVIVLENGDTLKKPKDGGSFFESFLNMANSIIGAGIIGLPFAFRESGVFSGIILLIGLTVLVDWTIRLLVFNAKLSGRNSYQEVMQFCFGKSGLIIISGFQFVFAFGGMCAFCVVIGDTIPHVIASLFPTIIKIPILNLLTDRYFVIIFCTIFISYPLSLHRDISKLSKASGLALISMTVIITAVVIEAPQVDQKLRGSNEETWTFVQPQIFQSIGIISFAFVCHHNSLLIFDSLRKPTLNRFAAVTHLSTGISMLACLMVALVGYLTFTDKTEGNILNNFPKDNTIINVARFCFGFNMFTTLPLEAFVCRESIEIYYFSNAPFSTKRHVISTTVLVMSAMIVSLITSDLGVVLELTGGCSATALAYILPPVCFLKLSSGQWWSRKKLPAVLCVGFGIAVMILSTILSIIKIVKAQTNNKQNDGF</sequence>
<evidence type="ECO:0000256" key="6">
    <source>
        <dbReference type="ARBA" id="ARBA00022989"/>
    </source>
</evidence>
<keyword evidence="6 9" id="KW-1133">Transmembrane helix</keyword>
<dbReference type="InterPro" id="IPR013057">
    <property type="entry name" value="AA_transpt_TM"/>
</dbReference>
<evidence type="ECO:0000259" key="10">
    <source>
        <dbReference type="Pfam" id="PF01490"/>
    </source>
</evidence>
<comment type="similarity">
    <text evidence="2">Belongs to the amino acid/polyamine transporter 2 family.</text>
</comment>
<dbReference type="OrthoDB" id="28208at2759"/>
<keyword evidence="5" id="KW-0029">Amino-acid transport</keyword>
<feature type="transmembrane region" description="Helical" evidence="9">
    <location>
        <begin position="160"/>
        <end position="185"/>
    </location>
</feature>
<dbReference type="GO" id="GO:0015179">
    <property type="term" value="F:L-amino acid transmembrane transporter activity"/>
    <property type="evidence" value="ECO:0007669"/>
    <property type="project" value="TreeGrafter"/>
</dbReference>